<accession>A0A0W0GCT2</accession>
<name>A0A0W0GCT2_MONRR</name>
<sequence>MQSDHTLELILHCIILSLKELAESN</sequence>
<comment type="caution">
    <text evidence="1">The sequence shown here is derived from an EMBL/GenBank/DDBJ whole genome shotgun (WGS) entry which is preliminary data.</text>
</comment>
<organism evidence="1 2">
    <name type="scientific">Moniliophthora roreri</name>
    <name type="common">Frosty pod rot fungus</name>
    <name type="synonym">Monilia roreri</name>
    <dbReference type="NCBI Taxonomy" id="221103"/>
    <lineage>
        <taxon>Eukaryota</taxon>
        <taxon>Fungi</taxon>
        <taxon>Dikarya</taxon>
        <taxon>Basidiomycota</taxon>
        <taxon>Agaricomycotina</taxon>
        <taxon>Agaricomycetes</taxon>
        <taxon>Agaricomycetidae</taxon>
        <taxon>Agaricales</taxon>
        <taxon>Marasmiineae</taxon>
        <taxon>Marasmiaceae</taxon>
        <taxon>Moniliophthora</taxon>
    </lineage>
</organism>
<proteinExistence type="predicted"/>
<evidence type="ECO:0000313" key="1">
    <source>
        <dbReference type="EMBL" id="KTB46384.1"/>
    </source>
</evidence>
<dbReference type="Proteomes" id="UP000054988">
    <property type="component" value="Unassembled WGS sequence"/>
</dbReference>
<evidence type="ECO:0000313" key="2">
    <source>
        <dbReference type="Proteomes" id="UP000054988"/>
    </source>
</evidence>
<protein>
    <submittedName>
        <fullName evidence="1">Uncharacterized protein</fullName>
    </submittedName>
</protein>
<dbReference type="AlphaFoldDB" id="A0A0W0GCT2"/>
<gene>
    <name evidence="1" type="ORF">WG66_1039</name>
</gene>
<reference evidence="1 2" key="1">
    <citation type="submission" date="2015-12" db="EMBL/GenBank/DDBJ databases">
        <title>Draft genome sequence of Moniliophthora roreri, the causal agent of frosty pod rot of cacao.</title>
        <authorList>
            <person name="Aime M.C."/>
            <person name="Diaz-Valderrama J.R."/>
            <person name="Kijpornyongpan T."/>
            <person name="Phillips-Mora W."/>
        </authorList>
    </citation>
    <scope>NUCLEOTIDE SEQUENCE [LARGE SCALE GENOMIC DNA]</scope>
    <source>
        <strain evidence="1 2">MCA 2952</strain>
    </source>
</reference>
<dbReference type="EMBL" id="LATX01000380">
    <property type="protein sequence ID" value="KTB46384.1"/>
    <property type="molecule type" value="Genomic_DNA"/>
</dbReference>